<organism evidence="1 2">
    <name type="scientific">Methylopila jiangsuensis</name>
    <dbReference type="NCBI Taxonomy" id="586230"/>
    <lineage>
        <taxon>Bacteria</taxon>
        <taxon>Pseudomonadati</taxon>
        <taxon>Pseudomonadota</taxon>
        <taxon>Alphaproteobacteria</taxon>
        <taxon>Hyphomicrobiales</taxon>
        <taxon>Methylopilaceae</taxon>
        <taxon>Methylopila</taxon>
    </lineage>
</organism>
<dbReference type="Proteomes" id="UP001143364">
    <property type="component" value="Unassembled WGS sequence"/>
</dbReference>
<dbReference type="EMBL" id="BSFK01000016">
    <property type="protein sequence ID" value="GLK78082.1"/>
    <property type="molecule type" value="Genomic_DNA"/>
</dbReference>
<reference evidence="1" key="1">
    <citation type="journal article" date="2014" name="Int. J. Syst. Evol. Microbiol.">
        <title>Complete genome sequence of Corynebacterium casei LMG S-19264T (=DSM 44701T), isolated from a smear-ripened cheese.</title>
        <authorList>
            <consortium name="US DOE Joint Genome Institute (JGI-PGF)"/>
            <person name="Walter F."/>
            <person name="Albersmeier A."/>
            <person name="Kalinowski J."/>
            <person name="Ruckert C."/>
        </authorList>
    </citation>
    <scope>NUCLEOTIDE SEQUENCE</scope>
    <source>
        <strain evidence="1">VKM B-2555</strain>
    </source>
</reference>
<evidence type="ECO:0000313" key="1">
    <source>
        <dbReference type="EMBL" id="GLK78082.1"/>
    </source>
</evidence>
<evidence type="ECO:0000313" key="2">
    <source>
        <dbReference type="Proteomes" id="UP001143364"/>
    </source>
</evidence>
<sequence>MLAKRLHVQLNSWTPNDYSESRGHVHELEWYLWFEGRLAYSLFDYGPSDVVPLPGYFRDTRTNQMAIRPMIYPLVVANRFKVRLVAIERDGPQWLDPDDTAKGEFVIDMDKDPPLSTWRIIAADPRNTDLNVEASFEIKWLDYVVTDEIKTDDPPAIVDTGNHPYPWGAAVVAFEHWLGLGRRADFRFTDQNRASRREYWMFTGGPGRPGMAKRMVQDVYRFGVNQIGLPNDVISSLFVPKMQTGTVTVTLYEHDFGDARFAQGAKTYFGTPGLYNLRERGFDDRASAVEISHTYPKPNPSPVN</sequence>
<comment type="caution">
    <text evidence="1">The sequence shown here is derived from an EMBL/GenBank/DDBJ whole genome shotgun (WGS) entry which is preliminary data.</text>
</comment>
<accession>A0A9W6JJB7</accession>
<dbReference type="RefSeq" id="WP_271205898.1">
    <property type="nucleotide sequence ID" value="NZ_BSFK01000016.1"/>
</dbReference>
<gene>
    <name evidence="1" type="ORF">GCM10008171_33360</name>
</gene>
<proteinExistence type="predicted"/>
<keyword evidence="2" id="KW-1185">Reference proteome</keyword>
<name>A0A9W6JJB7_9HYPH</name>
<dbReference type="AlphaFoldDB" id="A0A9W6JJB7"/>
<protein>
    <submittedName>
        <fullName evidence="1">Uncharacterized protein</fullName>
    </submittedName>
</protein>
<reference evidence="1" key="2">
    <citation type="submission" date="2023-01" db="EMBL/GenBank/DDBJ databases">
        <authorList>
            <person name="Sun Q."/>
            <person name="Evtushenko L."/>
        </authorList>
    </citation>
    <scope>NUCLEOTIDE SEQUENCE</scope>
    <source>
        <strain evidence="1">VKM B-2555</strain>
    </source>
</reference>